<dbReference type="PANTHER" id="PTHR28243">
    <property type="entry name" value="AGL049CP"/>
    <property type="match status" value="1"/>
</dbReference>
<sequence length="194" mass="22026">MELSDYDKSCWEQLEKASRDPEAPFRYLTVCSVDQNLQPQARTMVLRAVTVRSRELEFHTDIRSPKWEEFQKNKRATVLGYCPNTRLQLRLQGTITLHAPGTLQAQSAWSKLSHWTKQTYAGGPPGDELAFEPAPVTATSPESTDSSRGEVYFGALIFHATSLDRFQLQRQNNQRILFEYDSSGSLVSGNWVNP</sequence>
<evidence type="ECO:0000313" key="2">
    <source>
        <dbReference type="EMBL" id="GHB43033.1"/>
    </source>
</evidence>
<accession>A0ABQ3EJT2</accession>
<dbReference type="Proteomes" id="UP000637980">
    <property type="component" value="Unassembled WGS sequence"/>
</dbReference>
<organism evidence="2 3">
    <name type="scientific">Pseudovibrio japonicus</name>
    <dbReference type="NCBI Taxonomy" id="366534"/>
    <lineage>
        <taxon>Bacteria</taxon>
        <taxon>Pseudomonadati</taxon>
        <taxon>Pseudomonadota</taxon>
        <taxon>Alphaproteobacteria</taxon>
        <taxon>Hyphomicrobiales</taxon>
        <taxon>Stappiaceae</taxon>
        <taxon>Pseudovibrio</taxon>
    </lineage>
</organism>
<dbReference type="InterPro" id="IPR012349">
    <property type="entry name" value="Split_barrel_FMN-bd"/>
</dbReference>
<evidence type="ECO:0000313" key="3">
    <source>
        <dbReference type="Proteomes" id="UP000637980"/>
    </source>
</evidence>
<dbReference type="SUPFAM" id="SSF50475">
    <property type="entry name" value="FMN-binding split barrel"/>
    <property type="match status" value="1"/>
</dbReference>
<dbReference type="InterPro" id="IPR024624">
    <property type="entry name" value="Pyridox_Oxase_Alr4036_FMN-bd"/>
</dbReference>
<keyword evidence="3" id="KW-1185">Reference proteome</keyword>
<protein>
    <recommendedName>
        <fullName evidence="1">Pyridoxamine 5'-phosphate oxidase Alr4036 family FMN-binding domain-containing protein</fullName>
    </recommendedName>
</protein>
<gene>
    <name evidence="2" type="ORF">GCM10007094_35510</name>
</gene>
<reference evidence="3" key="1">
    <citation type="journal article" date="2019" name="Int. J. Syst. Evol. Microbiol.">
        <title>The Global Catalogue of Microorganisms (GCM) 10K type strain sequencing project: providing services to taxonomists for standard genome sequencing and annotation.</title>
        <authorList>
            <consortium name="The Broad Institute Genomics Platform"/>
            <consortium name="The Broad Institute Genome Sequencing Center for Infectious Disease"/>
            <person name="Wu L."/>
            <person name="Ma J."/>
        </authorList>
    </citation>
    <scope>NUCLEOTIDE SEQUENCE [LARGE SCALE GENOMIC DNA]</scope>
    <source>
        <strain evidence="3">KCTC 12861</strain>
    </source>
</reference>
<proteinExistence type="predicted"/>
<dbReference type="EMBL" id="BMXE01000007">
    <property type="protein sequence ID" value="GHB43033.1"/>
    <property type="molecule type" value="Genomic_DNA"/>
</dbReference>
<comment type="caution">
    <text evidence="2">The sequence shown here is derived from an EMBL/GenBank/DDBJ whole genome shotgun (WGS) entry which is preliminary data.</text>
</comment>
<name>A0ABQ3EJT2_9HYPH</name>
<feature type="domain" description="Pyridoxamine 5'-phosphate oxidase Alr4036 family FMN-binding" evidence="1">
    <location>
        <begin position="11"/>
        <end position="98"/>
    </location>
</feature>
<evidence type="ECO:0000259" key="1">
    <source>
        <dbReference type="Pfam" id="PF12766"/>
    </source>
</evidence>
<dbReference type="PANTHER" id="PTHR28243:SF1">
    <property type="entry name" value="PYRIDOXAMINE 5'-PHOSPHATE OXIDASE ALR4036 FAMILY FMN-BINDING DOMAIN-CONTAINING PROTEIN"/>
    <property type="match status" value="1"/>
</dbReference>
<dbReference type="Gene3D" id="2.30.110.10">
    <property type="entry name" value="Electron Transport, Fmn-binding Protein, Chain A"/>
    <property type="match status" value="1"/>
</dbReference>
<dbReference type="Pfam" id="PF12766">
    <property type="entry name" value="Pyridox_oxase_2"/>
    <property type="match status" value="1"/>
</dbReference>
<dbReference type="RefSeq" id="WP_189438142.1">
    <property type="nucleotide sequence ID" value="NZ_BMXE01000007.1"/>
</dbReference>